<dbReference type="GO" id="GO:0051156">
    <property type="term" value="P:glucose 6-phosphate metabolic process"/>
    <property type="evidence" value="ECO:0007669"/>
    <property type="project" value="TreeGrafter"/>
</dbReference>
<dbReference type="GO" id="GO:0048029">
    <property type="term" value="F:monosaccharide binding"/>
    <property type="evidence" value="ECO:0007669"/>
    <property type="project" value="TreeGrafter"/>
</dbReference>
<comment type="subcellular location">
    <subcellularLocation>
        <location evidence="7">Cytoplasm</location>
    </subcellularLocation>
</comment>
<dbReference type="GO" id="GO:0006096">
    <property type="term" value="P:glycolytic process"/>
    <property type="evidence" value="ECO:0007669"/>
    <property type="project" value="UniProtKB-UniRule"/>
</dbReference>
<dbReference type="PRINTS" id="PR00662">
    <property type="entry name" value="G6PISOMERASE"/>
</dbReference>
<dbReference type="SUPFAM" id="SSF53697">
    <property type="entry name" value="SIS domain"/>
    <property type="match status" value="1"/>
</dbReference>
<comment type="catalytic activity">
    <reaction evidence="6 7 8">
        <text>alpha-D-glucose 6-phosphate = beta-D-fructose 6-phosphate</text>
        <dbReference type="Rhea" id="RHEA:11816"/>
        <dbReference type="ChEBI" id="CHEBI:57634"/>
        <dbReference type="ChEBI" id="CHEBI:58225"/>
        <dbReference type="EC" id="5.3.1.9"/>
    </reaction>
</comment>
<dbReference type="EMBL" id="QGDQ01000022">
    <property type="protein sequence ID" value="PWJ50654.1"/>
    <property type="molecule type" value="Genomic_DNA"/>
</dbReference>
<name>A0A316A1S5_9ACTN</name>
<dbReference type="PROSITE" id="PS00174">
    <property type="entry name" value="P_GLUCOSE_ISOMERASE_2"/>
    <property type="match status" value="1"/>
</dbReference>
<dbReference type="GO" id="GO:0005829">
    <property type="term" value="C:cytosol"/>
    <property type="evidence" value="ECO:0007669"/>
    <property type="project" value="TreeGrafter"/>
</dbReference>
<dbReference type="PANTHER" id="PTHR11469:SF1">
    <property type="entry name" value="GLUCOSE-6-PHOSPHATE ISOMERASE"/>
    <property type="match status" value="1"/>
</dbReference>
<keyword evidence="10" id="KW-1185">Reference proteome</keyword>
<dbReference type="InterPro" id="IPR023096">
    <property type="entry name" value="G6P_Isomerase_C"/>
</dbReference>
<dbReference type="UniPathway" id="UPA00109">
    <property type="reaction ID" value="UER00181"/>
</dbReference>
<evidence type="ECO:0000313" key="9">
    <source>
        <dbReference type="EMBL" id="PWJ50654.1"/>
    </source>
</evidence>
<evidence type="ECO:0000256" key="3">
    <source>
        <dbReference type="ARBA" id="ARBA00022432"/>
    </source>
</evidence>
<dbReference type="Proteomes" id="UP000245469">
    <property type="component" value="Unassembled WGS sequence"/>
</dbReference>
<evidence type="ECO:0000256" key="2">
    <source>
        <dbReference type="ARBA" id="ARBA00006604"/>
    </source>
</evidence>
<reference evidence="9 10" key="1">
    <citation type="submission" date="2018-03" db="EMBL/GenBank/DDBJ databases">
        <title>Genomic Encyclopedia of Archaeal and Bacterial Type Strains, Phase II (KMG-II): from individual species to whole genera.</title>
        <authorList>
            <person name="Goeker M."/>
        </authorList>
    </citation>
    <scope>NUCLEOTIDE SEQUENCE [LARGE SCALE GENOMIC DNA]</scope>
    <source>
        <strain evidence="9 10">DSM 44889</strain>
    </source>
</reference>
<comment type="similarity">
    <text evidence="2 7 8">Belongs to the GPI family.</text>
</comment>
<feature type="active site" evidence="7">
    <location>
        <position position="395"/>
    </location>
</feature>
<feature type="active site" evidence="7">
    <location>
        <position position="519"/>
    </location>
</feature>
<keyword evidence="4 7" id="KW-0324">Glycolysis</keyword>
<accession>A0A316A1S5</accession>
<dbReference type="InterPro" id="IPR018189">
    <property type="entry name" value="Phosphoglucose_isomerase_CS"/>
</dbReference>
<evidence type="ECO:0000256" key="8">
    <source>
        <dbReference type="RuleBase" id="RU000612"/>
    </source>
</evidence>
<dbReference type="InterPro" id="IPR046348">
    <property type="entry name" value="SIS_dom_sf"/>
</dbReference>
<comment type="function">
    <text evidence="7">Catalyzes the reversible isomerization of glucose-6-phosphate to fructose-6-phosphate.</text>
</comment>
<gene>
    <name evidence="7" type="primary">pgi</name>
    <name evidence="9" type="ORF">BXY45_12229</name>
</gene>
<dbReference type="PROSITE" id="PS00765">
    <property type="entry name" value="P_GLUCOSE_ISOMERASE_1"/>
    <property type="match status" value="1"/>
</dbReference>
<comment type="pathway">
    <text evidence="7">Carbohydrate biosynthesis; gluconeogenesis.</text>
</comment>
<dbReference type="EC" id="5.3.1.9" evidence="7"/>
<evidence type="ECO:0000313" key="10">
    <source>
        <dbReference type="Proteomes" id="UP000245469"/>
    </source>
</evidence>
<keyword evidence="3 7" id="KW-0312">Gluconeogenesis</keyword>
<dbReference type="InterPro" id="IPR035482">
    <property type="entry name" value="SIS_PGI_2"/>
</dbReference>
<dbReference type="Gene3D" id="1.10.1390.10">
    <property type="match status" value="1"/>
</dbReference>
<evidence type="ECO:0000256" key="4">
    <source>
        <dbReference type="ARBA" id="ARBA00023152"/>
    </source>
</evidence>
<evidence type="ECO:0000256" key="7">
    <source>
        <dbReference type="HAMAP-Rule" id="MF_00473"/>
    </source>
</evidence>
<dbReference type="GO" id="GO:0006094">
    <property type="term" value="P:gluconeogenesis"/>
    <property type="evidence" value="ECO:0007669"/>
    <property type="project" value="UniProtKB-UniRule"/>
</dbReference>
<dbReference type="GO" id="GO:0097367">
    <property type="term" value="F:carbohydrate derivative binding"/>
    <property type="evidence" value="ECO:0007669"/>
    <property type="project" value="InterPro"/>
</dbReference>
<dbReference type="Gene3D" id="3.40.50.10490">
    <property type="entry name" value="Glucose-6-phosphate isomerase like protein, domain 1"/>
    <property type="match status" value="2"/>
</dbReference>
<dbReference type="InterPro" id="IPR001672">
    <property type="entry name" value="G6P_Isomerase"/>
</dbReference>
<dbReference type="NCBIfam" id="NF001211">
    <property type="entry name" value="PRK00179.1"/>
    <property type="match status" value="1"/>
</dbReference>
<dbReference type="Pfam" id="PF00342">
    <property type="entry name" value="PGI"/>
    <property type="match status" value="1"/>
</dbReference>
<comment type="caution">
    <text evidence="9">The sequence shown here is derived from an EMBL/GenBank/DDBJ whole genome shotgun (WGS) entry which is preliminary data.</text>
</comment>
<dbReference type="CDD" id="cd05016">
    <property type="entry name" value="SIS_PGI_2"/>
    <property type="match status" value="1"/>
</dbReference>
<proteinExistence type="inferred from homology"/>
<evidence type="ECO:0000256" key="1">
    <source>
        <dbReference type="ARBA" id="ARBA00004926"/>
    </source>
</evidence>
<keyword evidence="7" id="KW-0963">Cytoplasm</keyword>
<organism evidence="9 10">
    <name type="scientific">Quadrisphaera granulorum</name>
    <dbReference type="NCBI Taxonomy" id="317664"/>
    <lineage>
        <taxon>Bacteria</taxon>
        <taxon>Bacillati</taxon>
        <taxon>Actinomycetota</taxon>
        <taxon>Actinomycetes</taxon>
        <taxon>Kineosporiales</taxon>
        <taxon>Kineosporiaceae</taxon>
        <taxon>Quadrisphaera</taxon>
    </lineage>
</organism>
<protein>
    <recommendedName>
        <fullName evidence="7">Glucose-6-phosphate isomerase</fullName>
        <shortName evidence="7">GPI</shortName>
        <ecNumber evidence="7">5.3.1.9</ecNumber>
    </recommendedName>
    <alternativeName>
        <fullName evidence="7">Phosphoglucose isomerase</fullName>
        <shortName evidence="7">PGI</shortName>
    </alternativeName>
    <alternativeName>
        <fullName evidence="7">Phosphohexose isomerase</fullName>
        <shortName evidence="7">PHI</shortName>
    </alternativeName>
</protein>
<evidence type="ECO:0000256" key="6">
    <source>
        <dbReference type="ARBA" id="ARBA00029321"/>
    </source>
</evidence>
<evidence type="ECO:0000256" key="5">
    <source>
        <dbReference type="ARBA" id="ARBA00023235"/>
    </source>
</evidence>
<dbReference type="UniPathway" id="UPA00138"/>
<dbReference type="GO" id="GO:0004347">
    <property type="term" value="F:glucose-6-phosphate isomerase activity"/>
    <property type="evidence" value="ECO:0007669"/>
    <property type="project" value="UniProtKB-UniRule"/>
</dbReference>
<dbReference type="AlphaFoldDB" id="A0A316A1S5"/>
<dbReference type="PANTHER" id="PTHR11469">
    <property type="entry name" value="GLUCOSE-6-PHOSPHATE ISOMERASE"/>
    <property type="match status" value="1"/>
</dbReference>
<dbReference type="PROSITE" id="PS51463">
    <property type="entry name" value="P_GLUCOSE_ISOMERASE_3"/>
    <property type="match status" value="1"/>
</dbReference>
<keyword evidence="5 7" id="KW-0413">Isomerase</keyword>
<dbReference type="InterPro" id="IPR035476">
    <property type="entry name" value="SIS_PGI_1"/>
</dbReference>
<dbReference type="CDD" id="cd05015">
    <property type="entry name" value="SIS_PGI_1"/>
    <property type="match status" value="1"/>
</dbReference>
<feature type="active site" description="Proton donor" evidence="7">
    <location>
        <position position="364"/>
    </location>
</feature>
<comment type="pathway">
    <text evidence="1 7 8">Carbohydrate degradation; glycolysis; D-glyceraldehyde 3-phosphate and glycerone phosphate from D-glucose: step 2/4.</text>
</comment>
<dbReference type="HAMAP" id="MF_00473">
    <property type="entry name" value="G6P_isomerase"/>
    <property type="match status" value="1"/>
</dbReference>
<sequence length="556" mass="60407">MDPTTTSAWAGLTAHHAAVTPDLRAWFAKDPERARRLTFDAADLHVDLSKNLITDATLSLLVKLAEEVRLPERLAAMFAGEHINVTEDRAVLHTALRRPPHATPALVVDGQDVDTDVQEVLAKVSAFADDVRSGAWTGVTGERIRTVVNIGIGGSDLGPVMAYEALKAYKHPEIELRFISNIDPTDLAETLVGLDATSTLFIVASKTFGTLETLTNARLARAWLWEQLIAAGALKDDDDARRAAVAKHFVAVSTALDKVADFGIDPQNAFGFWDWVGGRYSVDSAIGTSLAVAIGPDAFREFLAGFHAIDEHVRTEPLATNVPVLMGLINVWYVNFVGAHTHAVLPYSQYLHRFAAYLQQLTMESNGKSVRWDGTPVTTETGEVFWGEPGTNGQHAFYQLIHQGTRIIPADFIAFANPAHPLQDGDVDVHALFMANFFAQTKALAFGKTAEEVRAEGTAEDVVSARVFSGNRPTTSILAASLTPSVLGQLIALYEHITFVEGVVWGIDSFDQWGVELGKKLALEIAPALTGDSAALESQDPSTRELIEYYLAQRTV</sequence>